<dbReference type="Pfam" id="PF01494">
    <property type="entry name" value="FAD_binding_3"/>
    <property type="match status" value="1"/>
</dbReference>
<dbReference type="AlphaFoldDB" id="A0A7X6IC19"/>
<dbReference type="EMBL" id="VTOW01000003">
    <property type="protein sequence ID" value="NKE72096.1"/>
    <property type="molecule type" value="Genomic_DNA"/>
</dbReference>
<dbReference type="Gene3D" id="3.50.50.60">
    <property type="entry name" value="FAD/NAD(P)-binding domain"/>
    <property type="match status" value="2"/>
</dbReference>
<evidence type="ECO:0000259" key="2">
    <source>
        <dbReference type="Pfam" id="PF01494"/>
    </source>
</evidence>
<dbReference type="Proteomes" id="UP000534783">
    <property type="component" value="Unassembled WGS sequence"/>
</dbReference>
<proteinExistence type="predicted"/>
<keyword evidence="3" id="KW-0503">Monooxygenase</keyword>
<dbReference type="PANTHER" id="PTHR43476:SF5">
    <property type="entry name" value="FAD-DEPENDENT MONOOXYGENASE"/>
    <property type="match status" value="1"/>
</dbReference>
<protein>
    <submittedName>
        <fullName evidence="3">FAD-dependent monooxygenase</fullName>
    </submittedName>
</protein>
<reference evidence="3 4" key="1">
    <citation type="journal article" date="2020" name="Nature">
        <title>Bacterial chemolithoautotrophy via manganese oxidation.</title>
        <authorList>
            <person name="Yu H."/>
            <person name="Leadbetter J.R."/>
        </authorList>
    </citation>
    <scope>NUCLEOTIDE SEQUENCE [LARGE SCALE GENOMIC DNA]</scope>
    <source>
        <strain evidence="3 4">Mn-1</strain>
    </source>
</reference>
<evidence type="ECO:0000256" key="1">
    <source>
        <dbReference type="ARBA" id="ARBA00023002"/>
    </source>
</evidence>
<dbReference type="GO" id="GO:0004497">
    <property type="term" value="F:monooxygenase activity"/>
    <property type="evidence" value="ECO:0007669"/>
    <property type="project" value="UniProtKB-KW"/>
</dbReference>
<dbReference type="InterPro" id="IPR002938">
    <property type="entry name" value="FAD-bd"/>
</dbReference>
<dbReference type="SUPFAM" id="SSF51905">
    <property type="entry name" value="FAD/NAD(P)-binding domain"/>
    <property type="match status" value="1"/>
</dbReference>
<feature type="domain" description="FAD-binding" evidence="2">
    <location>
        <begin position="12"/>
        <end position="356"/>
    </location>
</feature>
<sequence length="431" mass="48513">MEGAVVRPQKWDLIIVGSGAGGLVLALELAKKGLQIAILDRQPHPVSLPRGEIIQPNGLRLLDRFGLLPELLASDIYRNERVDFFQKKGPLLCTVDYRLLPAPPSYSLILLPKVAQDLLLKKIAQRSNVSLFWGTTFRGFVYEGTRLTGVEVDWNGEKTTLRAPVVVGGDGARSAIRTALQIEHRLHQYKDGYLTMVVDRPAGFEGESRYYLGRRAIFGAFPVSKEKLYLFYMVPSGLLERLREGSFDLFKEKILSFHPSTRSFLEGPLKAVSSWKETSYMSCFRVRCGRWVTDGAALIGDAAHAMNPHVAQGRNTAMEDGIVLAEVLETCFRKGEFSAEALSDYESRRRPSVEALQRLGDELTWLWNSGFPPVTWARDRIFRSIHFKRDLHDKILMTIAGLKESPFDLTDRWRALHLWGGLPDGPGENLT</sequence>
<keyword evidence="1" id="KW-0560">Oxidoreductase</keyword>
<dbReference type="GO" id="GO:0071949">
    <property type="term" value="F:FAD binding"/>
    <property type="evidence" value="ECO:0007669"/>
    <property type="project" value="InterPro"/>
</dbReference>
<dbReference type="PRINTS" id="PR00420">
    <property type="entry name" value="RNGMNOXGNASE"/>
</dbReference>
<accession>A0A7X6IC19</accession>
<keyword evidence="4" id="KW-1185">Reference proteome</keyword>
<evidence type="ECO:0000313" key="4">
    <source>
        <dbReference type="Proteomes" id="UP000534783"/>
    </source>
</evidence>
<organism evidence="3 4">
    <name type="scientific">Candidatus Manganitrophus noduliformans</name>
    <dbReference type="NCBI Taxonomy" id="2606439"/>
    <lineage>
        <taxon>Bacteria</taxon>
        <taxon>Pseudomonadati</taxon>
        <taxon>Nitrospirota</taxon>
        <taxon>Nitrospiria</taxon>
        <taxon>Candidatus Troglogloeales</taxon>
        <taxon>Candidatus Manganitrophaceae</taxon>
        <taxon>Candidatus Manganitrophus</taxon>
    </lineage>
</organism>
<comment type="caution">
    <text evidence="3">The sequence shown here is derived from an EMBL/GenBank/DDBJ whole genome shotgun (WGS) entry which is preliminary data.</text>
</comment>
<dbReference type="InterPro" id="IPR036188">
    <property type="entry name" value="FAD/NAD-bd_sf"/>
</dbReference>
<dbReference type="InterPro" id="IPR050631">
    <property type="entry name" value="PheA/TfdB_FAD_monoxygenase"/>
</dbReference>
<name>A0A7X6IC19_9BACT</name>
<dbReference type="PANTHER" id="PTHR43476">
    <property type="entry name" value="3-(3-HYDROXY-PHENYL)PROPIONATE/3-HYDROXYCINNAMIC ACID HYDROXYLASE"/>
    <property type="match status" value="1"/>
</dbReference>
<gene>
    <name evidence="3" type="ORF">MNODULE_15205</name>
</gene>
<evidence type="ECO:0000313" key="3">
    <source>
        <dbReference type="EMBL" id="NKE72096.1"/>
    </source>
</evidence>